<evidence type="ECO:0000256" key="1">
    <source>
        <dbReference type="ARBA" id="ARBA00004141"/>
    </source>
</evidence>
<evidence type="ECO:0000313" key="16">
    <source>
        <dbReference type="EnsemblMetazoa" id="PPAI005148-PA"/>
    </source>
</evidence>
<evidence type="ECO:0000256" key="9">
    <source>
        <dbReference type="ARBA" id="ARBA00023136"/>
    </source>
</evidence>
<keyword evidence="2 11" id="KW-0813">Transport</keyword>
<dbReference type="GO" id="GO:0005242">
    <property type="term" value="F:inward rectifier potassium channel activity"/>
    <property type="evidence" value="ECO:0007669"/>
    <property type="project" value="InterPro"/>
</dbReference>
<name>A0A1B0DBF9_PHLPP</name>
<sequence length="443" mass="49895">MLIAQAHGDLDFDPDTGERLNDGKTTCTHGAEDFVGFFLFSVEAQVTTGYGSVWDFFEALMFSKKSNRIYDKSGGKNIKQRNVSEKSAKFLKDFATTLIEGRWRYTLVAFTATFVVSWTIFAVLWMLVAQAHGDLDFDPATGERLSDGKSTCTHGAEDFAGFFLLSVEAQVTTGYGEKYPSEDCPEALFLLMIQILISVVIEGAMIGVVYAKLTRPPRHCGDLVFTRNCVICLRDGVLYLLFRISNFAQHQEISSRVEVFLCEKSIPFEGETENHKLELLNDGKITLFLPHDVSHPITEGSPLYGYSAADLLQANFEILVTLTGSSKATGQITQTRTSYLPSEILWGYRFKNIVHYDHGLETYVIESDKFNSVTRVDTPLCSAKYLRHVNETLCSTKDSKLRKRHHKDRSQIDMPIPEISLDSVFKESEESPDENTKTYHMNP</sequence>
<dbReference type="EMBL" id="AJVK01029953">
    <property type="status" value="NOT_ANNOTATED_CDS"/>
    <property type="molecule type" value="Genomic_DNA"/>
</dbReference>
<keyword evidence="5 11" id="KW-0851">Voltage-gated channel</keyword>
<dbReference type="Gene3D" id="2.60.40.1400">
    <property type="entry name" value="G protein-activated inward rectifier potassium channel 1"/>
    <property type="match status" value="1"/>
</dbReference>
<evidence type="ECO:0000256" key="11">
    <source>
        <dbReference type="RuleBase" id="RU003822"/>
    </source>
</evidence>
<dbReference type="InterPro" id="IPR016449">
    <property type="entry name" value="K_chnl_inward-rec_Kir"/>
</dbReference>
<dbReference type="PANTHER" id="PTHR11767:SF115">
    <property type="entry name" value="INWARDLY RECTIFYING POTASSIUM CHANNEL 3, ISOFORM D"/>
    <property type="match status" value="1"/>
</dbReference>
<dbReference type="PANTHER" id="PTHR11767">
    <property type="entry name" value="INWARD RECTIFIER POTASSIUM CHANNEL"/>
    <property type="match status" value="1"/>
</dbReference>
<dbReference type="Proteomes" id="UP000092462">
    <property type="component" value="Unassembled WGS sequence"/>
</dbReference>
<evidence type="ECO:0000259" key="15">
    <source>
        <dbReference type="Pfam" id="PF17655"/>
    </source>
</evidence>
<feature type="domain" description="Potassium channel inwardly rectifying transmembrane" evidence="14">
    <location>
        <begin position="71"/>
        <end position="216"/>
    </location>
</feature>
<dbReference type="EnsemblMetazoa" id="PPAI005148-RA">
    <property type="protein sequence ID" value="PPAI005148-PA"/>
    <property type="gene ID" value="PPAI005148"/>
</dbReference>
<dbReference type="GO" id="GO:0005886">
    <property type="term" value="C:plasma membrane"/>
    <property type="evidence" value="ECO:0007669"/>
    <property type="project" value="TreeGrafter"/>
</dbReference>
<feature type="domain" description="Potassium channel inwardly rectifying transmembrane" evidence="14">
    <location>
        <begin position="2"/>
        <end position="52"/>
    </location>
</feature>
<dbReference type="VEuPathDB" id="VectorBase:PPAPM1_007703"/>
<dbReference type="SUPFAM" id="SSF81324">
    <property type="entry name" value="Voltage-gated potassium channels"/>
    <property type="match status" value="1"/>
</dbReference>
<dbReference type="VEuPathDB" id="VectorBase:PPAPM1_005525"/>
<dbReference type="Gene3D" id="1.10.287.70">
    <property type="match status" value="2"/>
</dbReference>
<evidence type="ECO:0000256" key="8">
    <source>
        <dbReference type="ARBA" id="ARBA00023065"/>
    </source>
</evidence>
<evidence type="ECO:0000256" key="3">
    <source>
        <dbReference type="ARBA" id="ARBA00022538"/>
    </source>
</evidence>
<dbReference type="InterPro" id="IPR040445">
    <property type="entry name" value="Kir_TM"/>
</dbReference>
<dbReference type="EMBL" id="AJVK01029954">
    <property type="status" value="NOT_ANNOTATED_CDS"/>
    <property type="molecule type" value="Genomic_DNA"/>
</dbReference>
<dbReference type="SUPFAM" id="SSF81296">
    <property type="entry name" value="E set domains"/>
    <property type="match status" value="1"/>
</dbReference>
<accession>A0A1B0DBF9</accession>
<dbReference type="GO" id="GO:1990573">
    <property type="term" value="P:potassium ion import across plasma membrane"/>
    <property type="evidence" value="ECO:0007669"/>
    <property type="project" value="TreeGrafter"/>
</dbReference>
<dbReference type="InterPro" id="IPR041647">
    <property type="entry name" value="IRK_C"/>
</dbReference>
<dbReference type="AlphaFoldDB" id="A0A1B0DBF9"/>
<keyword evidence="9 13" id="KW-0472">Membrane</keyword>
<feature type="domain" description="Inward rectifier potassium channel C-terminal" evidence="15">
    <location>
        <begin position="223"/>
        <end position="388"/>
    </location>
</feature>
<dbReference type="InterPro" id="IPR013518">
    <property type="entry name" value="K_chnl_inward-rec_Kir_cyto"/>
</dbReference>
<dbReference type="VEuPathDB" id="VectorBase:PPAI005148"/>
<evidence type="ECO:0000256" key="12">
    <source>
        <dbReference type="SAM" id="MobiDB-lite"/>
    </source>
</evidence>
<evidence type="ECO:0000256" key="4">
    <source>
        <dbReference type="ARBA" id="ARBA00022692"/>
    </source>
</evidence>
<feature type="transmembrane region" description="Helical" evidence="13">
    <location>
        <begin position="107"/>
        <end position="128"/>
    </location>
</feature>
<evidence type="ECO:0000256" key="7">
    <source>
        <dbReference type="ARBA" id="ARBA00022989"/>
    </source>
</evidence>
<keyword evidence="17" id="KW-1185">Reference proteome</keyword>
<dbReference type="Pfam" id="PF01007">
    <property type="entry name" value="IRK"/>
    <property type="match status" value="2"/>
</dbReference>
<feature type="compositionally biased region" description="Basic and acidic residues" evidence="12">
    <location>
        <begin position="424"/>
        <end position="437"/>
    </location>
</feature>
<evidence type="ECO:0000256" key="2">
    <source>
        <dbReference type="ARBA" id="ARBA00022448"/>
    </source>
</evidence>
<keyword evidence="8 11" id="KW-0406">Ion transport</keyword>
<keyword evidence="6 11" id="KW-0630">Potassium</keyword>
<comment type="subcellular location">
    <subcellularLocation>
        <location evidence="1 11">Membrane</location>
        <topology evidence="1 11">Multi-pass membrane protein</topology>
    </subcellularLocation>
</comment>
<evidence type="ECO:0000256" key="6">
    <source>
        <dbReference type="ARBA" id="ARBA00022958"/>
    </source>
</evidence>
<dbReference type="Pfam" id="PF17655">
    <property type="entry name" value="IRK_C"/>
    <property type="match status" value="1"/>
</dbReference>
<feature type="transmembrane region" description="Helical" evidence="13">
    <location>
        <begin position="187"/>
        <end position="211"/>
    </location>
</feature>
<dbReference type="PIRSF" id="PIRSF005465">
    <property type="entry name" value="GIRK_kir"/>
    <property type="match status" value="1"/>
</dbReference>
<keyword evidence="3 11" id="KW-0633">Potassium transport</keyword>
<dbReference type="PRINTS" id="PR01320">
    <property type="entry name" value="KIRCHANNEL"/>
</dbReference>
<keyword evidence="4 11" id="KW-0812">Transmembrane</keyword>
<proteinExistence type="inferred from homology"/>
<dbReference type="GO" id="GO:0034765">
    <property type="term" value="P:regulation of monoatomic ion transmembrane transport"/>
    <property type="evidence" value="ECO:0007669"/>
    <property type="project" value="TreeGrafter"/>
</dbReference>
<evidence type="ECO:0000256" key="10">
    <source>
        <dbReference type="ARBA" id="ARBA00023303"/>
    </source>
</evidence>
<dbReference type="GO" id="GO:0034702">
    <property type="term" value="C:monoatomic ion channel complex"/>
    <property type="evidence" value="ECO:0007669"/>
    <property type="project" value="UniProtKB-KW"/>
</dbReference>
<keyword evidence="7 13" id="KW-1133">Transmembrane helix</keyword>
<evidence type="ECO:0000256" key="5">
    <source>
        <dbReference type="ARBA" id="ARBA00022882"/>
    </source>
</evidence>
<dbReference type="InterPro" id="IPR014756">
    <property type="entry name" value="Ig_E-set"/>
</dbReference>
<evidence type="ECO:0000259" key="14">
    <source>
        <dbReference type="Pfam" id="PF01007"/>
    </source>
</evidence>
<reference evidence="16" key="1">
    <citation type="submission" date="2022-08" db="UniProtKB">
        <authorList>
            <consortium name="EnsemblMetazoa"/>
        </authorList>
    </citation>
    <scope>IDENTIFICATION</scope>
    <source>
        <strain evidence="16">Israel</strain>
    </source>
</reference>
<evidence type="ECO:0000313" key="17">
    <source>
        <dbReference type="Proteomes" id="UP000092462"/>
    </source>
</evidence>
<protein>
    <submittedName>
        <fullName evidence="16">Uncharacterized protein</fullName>
    </submittedName>
</protein>
<comment type="similarity">
    <text evidence="11">Belongs to the inward rectifier-type potassium channel (TC 1.A.2.1) family.</text>
</comment>
<feature type="region of interest" description="Disordered" evidence="12">
    <location>
        <begin position="423"/>
        <end position="443"/>
    </location>
</feature>
<organism evidence="16 17">
    <name type="scientific">Phlebotomus papatasi</name>
    <name type="common">Sandfly</name>
    <dbReference type="NCBI Taxonomy" id="29031"/>
    <lineage>
        <taxon>Eukaryota</taxon>
        <taxon>Metazoa</taxon>
        <taxon>Ecdysozoa</taxon>
        <taxon>Arthropoda</taxon>
        <taxon>Hexapoda</taxon>
        <taxon>Insecta</taxon>
        <taxon>Pterygota</taxon>
        <taxon>Neoptera</taxon>
        <taxon>Endopterygota</taxon>
        <taxon>Diptera</taxon>
        <taxon>Nematocera</taxon>
        <taxon>Psychodoidea</taxon>
        <taxon>Psychodidae</taxon>
        <taxon>Phlebotomus</taxon>
        <taxon>Phlebotomus</taxon>
    </lineage>
</organism>
<keyword evidence="10 11" id="KW-0407">Ion channel</keyword>
<evidence type="ECO:0000256" key="13">
    <source>
        <dbReference type="SAM" id="Phobius"/>
    </source>
</evidence>